<dbReference type="Proteomes" id="UP001152797">
    <property type="component" value="Unassembled WGS sequence"/>
</dbReference>
<dbReference type="EMBL" id="CAMXCT010001403">
    <property type="protein sequence ID" value="CAI3989781.1"/>
    <property type="molecule type" value="Genomic_DNA"/>
</dbReference>
<evidence type="ECO:0000313" key="6">
    <source>
        <dbReference type="EMBL" id="CAL4777093.1"/>
    </source>
</evidence>
<dbReference type="InterPro" id="IPR001878">
    <property type="entry name" value="Znf_CCHC"/>
</dbReference>
<gene>
    <name evidence="5" type="ORF">C1SCF055_LOCUS16827</name>
</gene>
<proteinExistence type="predicted"/>
<protein>
    <recommendedName>
        <fullName evidence="4">CCHC-type domain-containing protein</fullName>
    </recommendedName>
</protein>
<evidence type="ECO:0000256" key="1">
    <source>
        <dbReference type="PROSITE-ProRule" id="PRU00047"/>
    </source>
</evidence>
<keyword evidence="1" id="KW-0863">Zinc-finger</keyword>
<feature type="coiled-coil region" evidence="2">
    <location>
        <begin position="50"/>
        <end position="77"/>
    </location>
</feature>
<dbReference type="EMBL" id="CAMXCT030001403">
    <property type="protein sequence ID" value="CAL4777093.1"/>
    <property type="molecule type" value="Genomic_DNA"/>
</dbReference>
<keyword evidence="1" id="KW-0862">Zinc</keyword>
<evidence type="ECO:0000256" key="2">
    <source>
        <dbReference type="SAM" id="Coils"/>
    </source>
</evidence>
<feature type="domain" description="CCHC-type" evidence="4">
    <location>
        <begin position="481"/>
        <end position="494"/>
    </location>
</feature>
<evidence type="ECO:0000313" key="5">
    <source>
        <dbReference type="EMBL" id="CAI3989781.1"/>
    </source>
</evidence>
<dbReference type="InterPro" id="IPR013103">
    <property type="entry name" value="RVT_2"/>
</dbReference>
<accession>A0A9P1FVL1</accession>
<dbReference type="PROSITE" id="PS50158">
    <property type="entry name" value="ZF_CCHC"/>
    <property type="match status" value="1"/>
</dbReference>
<reference evidence="5" key="1">
    <citation type="submission" date="2022-10" db="EMBL/GenBank/DDBJ databases">
        <authorList>
            <person name="Chen Y."/>
            <person name="Dougan E. K."/>
            <person name="Chan C."/>
            <person name="Rhodes N."/>
            <person name="Thang M."/>
        </authorList>
    </citation>
    <scope>NUCLEOTIDE SEQUENCE</scope>
</reference>
<feature type="region of interest" description="Disordered" evidence="3">
    <location>
        <begin position="756"/>
        <end position="791"/>
    </location>
</feature>
<keyword evidence="1" id="KW-0479">Metal-binding</keyword>
<name>A0A9P1FVL1_9DINO</name>
<feature type="coiled-coil region" evidence="2">
    <location>
        <begin position="102"/>
        <end position="165"/>
    </location>
</feature>
<feature type="region of interest" description="Disordered" evidence="3">
    <location>
        <begin position="447"/>
        <end position="476"/>
    </location>
</feature>
<keyword evidence="7" id="KW-1185">Reference proteome</keyword>
<organism evidence="5">
    <name type="scientific">Cladocopium goreaui</name>
    <dbReference type="NCBI Taxonomy" id="2562237"/>
    <lineage>
        <taxon>Eukaryota</taxon>
        <taxon>Sar</taxon>
        <taxon>Alveolata</taxon>
        <taxon>Dinophyceae</taxon>
        <taxon>Suessiales</taxon>
        <taxon>Symbiodiniaceae</taxon>
        <taxon>Cladocopium</taxon>
    </lineage>
</organism>
<comment type="caution">
    <text evidence="5">The sequence shown here is derived from an EMBL/GenBank/DDBJ whole genome shotgun (WGS) entry which is preliminary data.</text>
</comment>
<evidence type="ECO:0000313" key="7">
    <source>
        <dbReference type="Proteomes" id="UP001152797"/>
    </source>
</evidence>
<dbReference type="GO" id="GO:0003676">
    <property type="term" value="F:nucleic acid binding"/>
    <property type="evidence" value="ECO:0007669"/>
    <property type="project" value="InterPro"/>
</dbReference>
<evidence type="ECO:0000259" key="4">
    <source>
        <dbReference type="PROSITE" id="PS50158"/>
    </source>
</evidence>
<dbReference type="GO" id="GO:0008270">
    <property type="term" value="F:zinc ion binding"/>
    <property type="evidence" value="ECO:0007669"/>
    <property type="project" value="UniProtKB-KW"/>
</dbReference>
<evidence type="ECO:0000256" key="3">
    <source>
        <dbReference type="SAM" id="MobiDB-lite"/>
    </source>
</evidence>
<reference evidence="6 7" key="2">
    <citation type="submission" date="2024-05" db="EMBL/GenBank/DDBJ databases">
        <authorList>
            <person name="Chen Y."/>
            <person name="Shah S."/>
            <person name="Dougan E. K."/>
            <person name="Thang M."/>
            <person name="Chan C."/>
        </authorList>
    </citation>
    <scope>NUCLEOTIDE SEQUENCE [LARGE SCALE GENOMIC DNA]</scope>
</reference>
<feature type="compositionally biased region" description="Polar residues" evidence="3">
    <location>
        <begin position="451"/>
        <end position="460"/>
    </location>
</feature>
<dbReference type="OrthoDB" id="446572at2759"/>
<dbReference type="EMBL" id="CAMXCT020001403">
    <property type="protein sequence ID" value="CAL1143156.1"/>
    <property type="molecule type" value="Genomic_DNA"/>
</dbReference>
<keyword evidence="2" id="KW-0175">Coiled coil</keyword>
<dbReference type="Pfam" id="PF07727">
    <property type="entry name" value="RVT_2"/>
    <property type="match status" value="1"/>
</dbReference>
<sequence>MTVPGADVLLEPDPQVEVQNLAVEQVEQVPPGDSERVESPGPAISEMKGARLLEEGSRRLRENLQRLRLENRRHRVRPVVFSADVDASLELHADQAEKPRHFEELRRKIAALEEVSWAEEQRLRLEQKETQERREKQEAFERSLQEQLERQLQEHREREMASQSSASAKYSEETIDHKFPSWNGEWSRWTEYKLRVELRADSLKEDERALLGPRLAGNLVGRAFDSIIDIDKEKLRQQDGWKFLLTFLEGTQGKEKIDLLGDVFADFFLKKEVFRKDGEELSEYEPRFRQLLRRLETTLAESGADGKIPSEVFGWYLLNMYMRMDPSDVANVRGKAESYKLKDITAALHKMWSGGGLAAKDQDLKKRRRETGHALLLEDDKSYEEASNSYELDEEEESYDTAEMEELSSWYQESLTAFLEEPNDPEVLASFRDARRALDQAKVARGFYPVSNPNNRNRTFSGNKGRGKGKSKDGSNTSKICVRCGKRGHEAKNCYQRGRAEQSAAGSSGSGGKVGFVGMTQPAKMAVAENEPKENMCTPEMSQVWSTGEGNSFHRGKAVIDSGASDNVIGVHTMQELVDVYEKLGLNFEDEVSIDRSMRKQFVYGSDHSSSALGLSKMNTGLLGHEVNIETHMIEGSTPFLLSAKFLYEMRATINFHTGVAQFAALSDQHFQLERGPGNHLMVPITHFGGMQKEISDLQCEPDPSVNTLSAETSAGHVAVADNGGRSLSIGLHNGFDLKTVGFVHEHDVSGVFANEGEAPNPEDVLGEGAGDSLDDHEEPHDMGVENQPDDALERPQRVEIDPHSDENPEENVARIKQMLRNVHRNMGHPGNEAFTRLLRDAGASEAILKEAQNFSCPECLQRGRRSPTRPSVVPKITQKWFCVSIDTFWWKTPKEALQPGEKPEYVVGLSMMDEATDYHTAILVKSGSEQPLRNISGEDFKKAFSQGWLQMFPAPALLRYDEEGFLKNLDTVAWLEKFGMKLEPVAGESAWQLGKHSRNLGRKSAKIRNTSVIQLTMAKTDLKDLLNMKETKDAIEKQGAFETMTLAEMGLMTLQDGKVHRGHTFAEIYKDKGYNKWVASHITEKGNHGASMKQYAAYLRRRLEAEVYQTEPIPSENPEKGSLPPLSKDLNIRTDEEEMTTTSQWSKVEILEEELVDLRQGNEAIHYRMARIEETMGQILQFIQKQAGLRAKKGAEVTYRKLSQEDQKLFDQAMRKELDSFLSSEAIAICTSHGVPADRIMQMRWVLTWKSGGSDEKTGGEQKKAKARLIIKGFQDPRLTTLPRESPTPSSLGRNLLLACAARSRMRLSSGDIRTAFLQGDATESQDELYGYPPPEVRQMLGMKDHEIIRIIKAIYGLLNAPKRWYDSLSRFLIDDGWIVHSLDKCLFKRIDENNEISGYLGIHVDDVLCAGVGSEFTAAINRLREKYLFGSWSCAQEGSLTYCGCEITQNDDFGIHVKQERFALGIEEIPMTTERRENSFDEITHGERRSMRQALGALNWRATQTAPWLLATVSILQGTVESATVGDLVSVNKLVRLQRKRFDQGLYFPPLMGEVTLVTFTDASWATRKDGSSQGGQITLLMEKNVLKGHRTPFCVLSWTSRRLRRVARSSTSAEAQMSANALDIHEFNKLGFWDMDHSERLDLRRADDYLSSFLSCLVCDARNIFDGIVRVETSGLHMEEKRTAIELLAIKERLKQANVNLKWVDGDQELADGLTKPWRHEPLIKALGKGEWRIVYDPDFQSARKKRAMKMVSQNADHSYWLHCVYALESTAM</sequence>